<dbReference type="InterPro" id="IPR007791">
    <property type="entry name" value="DjlA_N"/>
</dbReference>
<proteinExistence type="predicted"/>
<evidence type="ECO:0000313" key="2">
    <source>
        <dbReference type="EMBL" id="HGY56124.1"/>
    </source>
</evidence>
<name>A0A7V4U3C2_CALAY</name>
<organism evidence="2">
    <name type="scientific">Caldithrix abyssi</name>
    <dbReference type="NCBI Taxonomy" id="187145"/>
    <lineage>
        <taxon>Bacteria</taxon>
        <taxon>Pseudomonadati</taxon>
        <taxon>Calditrichota</taxon>
        <taxon>Calditrichia</taxon>
        <taxon>Calditrichales</taxon>
        <taxon>Calditrichaceae</taxon>
        <taxon>Caldithrix</taxon>
    </lineage>
</organism>
<dbReference type="Proteomes" id="UP000885779">
    <property type="component" value="Unassembled WGS sequence"/>
</dbReference>
<dbReference type="AlphaFoldDB" id="A0A7V4U3C2"/>
<dbReference type="EMBL" id="DRQG01000098">
    <property type="protein sequence ID" value="HGY56124.1"/>
    <property type="molecule type" value="Genomic_DNA"/>
</dbReference>
<dbReference type="Pfam" id="PF05099">
    <property type="entry name" value="TerB"/>
    <property type="match status" value="1"/>
</dbReference>
<feature type="domain" description="Co-chaperone DjlA N-terminal" evidence="1">
    <location>
        <begin position="31"/>
        <end position="146"/>
    </location>
</feature>
<dbReference type="SUPFAM" id="SSF158682">
    <property type="entry name" value="TerB-like"/>
    <property type="match status" value="1"/>
</dbReference>
<dbReference type="CDD" id="cd07313">
    <property type="entry name" value="terB_like_2"/>
    <property type="match status" value="1"/>
</dbReference>
<evidence type="ECO:0000259" key="1">
    <source>
        <dbReference type="Pfam" id="PF05099"/>
    </source>
</evidence>
<dbReference type="Gene3D" id="1.10.3680.10">
    <property type="entry name" value="TerB-like"/>
    <property type="match status" value="1"/>
</dbReference>
<protein>
    <submittedName>
        <fullName evidence="2">TerB family tellurite resistance protein</fullName>
    </submittedName>
</protein>
<sequence>MFSKIERFLKEKVHMAAQENNPAGEERGLMVATAVLFLEMAHSDFDMSPQEIKQIQTTLSEFFSLDASEIDQLLSLAEENRRQRNDIWLFTNLLKENLNHRQKQRILEQLWELIYADQKVDMYEDALIRKITNLLGLEHAEMIAAKLKAKEKFKR</sequence>
<accession>A0A7V4U3C2</accession>
<dbReference type="InterPro" id="IPR029024">
    <property type="entry name" value="TerB-like"/>
</dbReference>
<comment type="caution">
    <text evidence="2">The sequence shown here is derived from an EMBL/GenBank/DDBJ whole genome shotgun (WGS) entry which is preliminary data.</text>
</comment>
<gene>
    <name evidence="2" type="ORF">ENK44_10500</name>
</gene>
<reference evidence="2" key="1">
    <citation type="journal article" date="2020" name="mSystems">
        <title>Genome- and Community-Level Interaction Insights into Carbon Utilization and Element Cycling Functions of Hydrothermarchaeota in Hydrothermal Sediment.</title>
        <authorList>
            <person name="Zhou Z."/>
            <person name="Liu Y."/>
            <person name="Xu W."/>
            <person name="Pan J."/>
            <person name="Luo Z.H."/>
            <person name="Li M."/>
        </authorList>
    </citation>
    <scope>NUCLEOTIDE SEQUENCE [LARGE SCALE GENOMIC DNA]</scope>
    <source>
        <strain evidence="2">HyVt-577</strain>
    </source>
</reference>